<keyword evidence="6" id="KW-1185">Reference proteome</keyword>
<dbReference type="GO" id="GO:0000976">
    <property type="term" value="F:transcription cis-regulatory region binding"/>
    <property type="evidence" value="ECO:0007669"/>
    <property type="project" value="TreeGrafter"/>
</dbReference>
<dbReference type="GO" id="GO:0003700">
    <property type="term" value="F:DNA-binding transcription factor activity"/>
    <property type="evidence" value="ECO:0007669"/>
    <property type="project" value="InterPro"/>
</dbReference>
<protein>
    <submittedName>
        <fullName evidence="5">Helix-turn-helix domain-containing protein</fullName>
    </submittedName>
</protein>
<evidence type="ECO:0000256" key="1">
    <source>
        <dbReference type="ARBA" id="ARBA00023015"/>
    </source>
</evidence>
<keyword evidence="1" id="KW-0805">Transcription regulation</keyword>
<dbReference type="EMBL" id="WMBB01000011">
    <property type="protein sequence ID" value="MTE15796.1"/>
    <property type="molecule type" value="Genomic_DNA"/>
</dbReference>
<evidence type="ECO:0000313" key="5">
    <source>
        <dbReference type="EMBL" id="MTE15796.1"/>
    </source>
</evidence>
<gene>
    <name evidence="5" type="ORF">GLP40_23870</name>
</gene>
<evidence type="ECO:0000313" key="6">
    <source>
        <dbReference type="Proteomes" id="UP000432464"/>
    </source>
</evidence>
<name>A0A6I3L5Q4_9NOCA</name>
<evidence type="ECO:0000256" key="3">
    <source>
        <dbReference type="ARBA" id="ARBA00023163"/>
    </source>
</evidence>
<dbReference type="Pfam" id="PF12625">
    <property type="entry name" value="Arabinose_bd"/>
    <property type="match status" value="1"/>
</dbReference>
<dbReference type="InterPro" id="IPR032687">
    <property type="entry name" value="AraC-type_N"/>
</dbReference>
<dbReference type="Gene3D" id="1.10.10.60">
    <property type="entry name" value="Homeodomain-like"/>
    <property type="match status" value="1"/>
</dbReference>
<dbReference type="PROSITE" id="PS01124">
    <property type="entry name" value="HTH_ARAC_FAMILY_2"/>
    <property type="match status" value="1"/>
</dbReference>
<feature type="domain" description="HTH araC/xylS-type" evidence="4">
    <location>
        <begin position="233"/>
        <end position="331"/>
    </location>
</feature>
<dbReference type="Proteomes" id="UP000432464">
    <property type="component" value="Unassembled WGS sequence"/>
</dbReference>
<dbReference type="SMART" id="SM00342">
    <property type="entry name" value="HTH_ARAC"/>
    <property type="match status" value="1"/>
</dbReference>
<dbReference type="InterPro" id="IPR018060">
    <property type="entry name" value="HTH_AraC"/>
</dbReference>
<organism evidence="5 6">
    <name type="scientific">Nocardia aurantiaca</name>
    <dbReference type="NCBI Taxonomy" id="2675850"/>
    <lineage>
        <taxon>Bacteria</taxon>
        <taxon>Bacillati</taxon>
        <taxon>Actinomycetota</taxon>
        <taxon>Actinomycetes</taxon>
        <taxon>Mycobacteriales</taxon>
        <taxon>Nocardiaceae</taxon>
        <taxon>Nocardia</taxon>
    </lineage>
</organism>
<dbReference type="InterPro" id="IPR009057">
    <property type="entry name" value="Homeodomain-like_sf"/>
</dbReference>
<keyword evidence="3" id="KW-0804">Transcription</keyword>
<keyword evidence="2" id="KW-0238">DNA-binding</keyword>
<sequence>MSVIRSTALSGYGPLAVDLGADPAELLRGAGIRTEDIGNGETFLPFRRVVHAVEIAAAQLGVPDFGRRLAQRQGIEILGPVGVAARTAGSVSDAFAVFETYLAAYSPAIATHIAPFDDDPARSFFEFRILVDDLPPHPQVIELALGTVLRVLRFLLGAAYTPLAVRLPHDPLTAPDTYLQYFGATPHFAQRSAGFAIRSADLARPLARDELAHQAVVRYLDMIVGGREPGVTGSARAIVRQLLPTGTVPLELIAGQFALHPKALQRRLVAEGTTYATLVDTVRRETAERYLRDTDISLTHLTRELGYTEQSALSRACRRWFGQGPAAHRRTLRTPHPQST</sequence>
<dbReference type="Pfam" id="PF12833">
    <property type="entry name" value="HTH_18"/>
    <property type="match status" value="1"/>
</dbReference>
<evidence type="ECO:0000259" key="4">
    <source>
        <dbReference type="PROSITE" id="PS01124"/>
    </source>
</evidence>
<reference evidence="5 6" key="1">
    <citation type="submission" date="2019-11" db="EMBL/GenBank/DDBJ databases">
        <title>Nocardia sp. nov. CT2-14 isolated from soil.</title>
        <authorList>
            <person name="Kanchanasin P."/>
            <person name="Tanasupawat S."/>
            <person name="Yuki M."/>
            <person name="Kudo T."/>
        </authorList>
    </citation>
    <scope>NUCLEOTIDE SEQUENCE [LARGE SCALE GENOMIC DNA]</scope>
    <source>
        <strain evidence="5 6">CT2-14</strain>
    </source>
</reference>
<dbReference type="AlphaFoldDB" id="A0A6I3L5Q4"/>
<dbReference type="SUPFAM" id="SSF46689">
    <property type="entry name" value="Homeodomain-like"/>
    <property type="match status" value="1"/>
</dbReference>
<comment type="caution">
    <text evidence="5">The sequence shown here is derived from an EMBL/GenBank/DDBJ whole genome shotgun (WGS) entry which is preliminary data.</text>
</comment>
<proteinExistence type="predicted"/>
<dbReference type="PANTHER" id="PTHR47894">
    <property type="entry name" value="HTH-TYPE TRANSCRIPTIONAL REGULATOR GADX"/>
    <property type="match status" value="1"/>
</dbReference>
<evidence type="ECO:0000256" key="2">
    <source>
        <dbReference type="ARBA" id="ARBA00023125"/>
    </source>
</evidence>
<dbReference type="PANTHER" id="PTHR47894:SF4">
    <property type="entry name" value="HTH-TYPE TRANSCRIPTIONAL REGULATOR GADX"/>
    <property type="match status" value="1"/>
</dbReference>
<accession>A0A6I3L5Q4</accession>
<dbReference type="GO" id="GO:0005829">
    <property type="term" value="C:cytosol"/>
    <property type="evidence" value="ECO:0007669"/>
    <property type="project" value="TreeGrafter"/>
</dbReference>